<feature type="region of interest" description="Disordered" evidence="1">
    <location>
        <begin position="326"/>
        <end position="462"/>
    </location>
</feature>
<evidence type="ECO:0000313" key="3">
    <source>
        <dbReference type="EMBL" id="KAJ8304796.1"/>
    </source>
</evidence>
<dbReference type="Pfam" id="PF12416">
    <property type="entry name" value="DUF3668"/>
    <property type="match status" value="1"/>
</dbReference>
<dbReference type="EMBL" id="JARBDR010000903">
    <property type="protein sequence ID" value="KAJ8304796.1"/>
    <property type="molecule type" value="Genomic_DNA"/>
</dbReference>
<protein>
    <recommendedName>
        <fullName evidence="2">C2 domain-containing protein</fullName>
    </recommendedName>
</protein>
<evidence type="ECO:0000313" key="4">
    <source>
        <dbReference type="Proteomes" id="UP001217089"/>
    </source>
</evidence>
<dbReference type="SUPFAM" id="SSF49562">
    <property type="entry name" value="C2 domain (Calcium/lipid-binding domain, CaLB)"/>
    <property type="match status" value="1"/>
</dbReference>
<feature type="region of interest" description="Disordered" evidence="1">
    <location>
        <begin position="852"/>
        <end position="872"/>
    </location>
</feature>
<evidence type="ECO:0000259" key="2">
    <source>
        <dbReference type="PROSITE" id="PS50004"/>
    </source>
</evidence>
<dbReference type="InterPro" id="IPR035892">
    <property type="entry name" value="C2_domain_sf"/>
</dbReference>
<feature type="compositionally biased region" description="Basic and acidic residues" evidence="1">
    <location>
        <begin position="368"/>
        <end position="392"/>
    </location>
</feature>
<feature type="domain" description="C2" evidence="2">
    <location>
        <begin position="456"/>
        <end position="586"/>
    </location>
</feature>
<accession>A0ABQ9ELP7</accession>
<dbReference type="InterPro" id="IPR000008">
    <property type="entry name" value="C2_dom"/>
</dbReference>
<keyword evidence="4" id="KW-1185">Reference proteome</keyword>
<evidence type="ECO:0000256" key="1">
    <source>
        <dbReference type="SAM" id="MobiDB-lite"/>
    </source>
</evidence>
<feature type="compositionally biased region" description="Polar residues" evidence="1">
    <location>
        <begin position="453"/>
        <end position="462"/>
    </location>
</feature>
<dbReference type="PANTHER" id="PTHR21574:SF0">
    <property type="entry name" value="CENTROSOMAL PROTEIN OF 120 KDA"/>
    <property type="match status" value="1"/>
</dbReference>
<reference evidence="3 4" key="1">
    <citation type="submission" date="2022-12" db="EMBL/GenBank/DDBJ databases">
        <title>Chromosome-level genome of Tegillarca granosa.</title>
        <authorList>
            <person name="Kim J."/>
        </authorList>
    </citation>
    <scope>NUCLEOTIDE SEQUENCE [LARGE SCALE GENOMIC DNA]</scope>
    <source>
        <strain evidence="3">Teg-2019</strain>
        <tissue evidence="3">Adductor muscle</tissue>
    </source>
</reference>
<dbReference type="InterPro" id="IPR039893">
    <property type="entry name" value="CEP120-like"/>
</dbReference>
<feature type="compositionally biased region" description="Basic and acidic residues" evidence="1">
    <location>
        <begin position="334"/>
        <end position="348"/>
    </location>
</feature>
<dbReference type="Gene3D" id="2.60.40.150">
    <property type="entry name" value="C2 domain"/>
    <property type="match status" value="1"/>
</dbReference>
<gene>
    <name evidence="3" type="ORF">KUTeg_018379</name>
</gene>
<name>A0ABQ9ELP7_TEGGR</name>
<comment type="caution">
    <text evidence="3">The sequence shown here is derived from an EMBL/GenBank/DDBJ whole genome shotgun (WGS) entry which is preliminary data.</text>
</comment>
<organism evidence="3 4">
    <name type="scientific">Tegillarca granosa</name>
    <name type="common">Malaysian cockle</name>
    <name type="synonym">Anadara granosa</name>
    <dbReference type="NCBI Taxonomy" id="220873"/>
    <lineage>
        <taxon>Eukaryota</taxon>
        <taxon>Metazoa</taxon>
        <taxon>Spiralia</taxon>
        <taxon>Lophotrochozoa</taxon>
        <taxon>Mollusca</taxon>
        <taxon>Bivalvia</taxon>
        <taxon>Autobranchia</taxon>
        <taxon>Pteriomorphia</taxon>
        <taxon>Arcoida</taxon>
        <taxon>Arcoidea</taxon>
        <taxon>Arcidae</taxon>
        <taxon>Tegillarca</taxon>
    </lineage>
</organism>
<dbReference type="PANTHER" id="PTHR21574">
    <property type="entry name" value="CENTROSOMAL PROTEIN OF 120 KDA"/>
    <property type="match status" value="1"/>
</dbReference>
<dbReference type="Proteomes" id="UP001217089">
    <property type="component" value="Unassembled WGS sequence"/>
</dbReference>
<dbReference type="InterPro" id="IPR022136">
    <property type="entry name" value="DUF3668"/>
</dbReference>
<proteinExistence type="predicted"/>
<dbReference type="PROSITE" id="PS50004">
    <property type="entry name" value="C2"/>
    <property type="match status" value="1"/>
</dbReference>
<sequence>MKKFKMVEKDRFLVVISVLEGRRFPKRPRHQVIAEARFDGELLSTDPVDHVESPDFTQELAWELDKKGLQQHRLQRTSIKIQCYVIDTASSMKEVIGYVVLDLRSVQAKQSASEKTVTVNICFDYHPTSKWYPLLHLNSKYSKLKPEIRLSIYLDDDKSGEQPSFKAREAPPRLLEDSVGGIGDLRSLQPVLNEDEGYYQIGSVAKCKDMFVMSVTIAYASNLPQLIPSSQPLPPNASGYFFYFSLLGNDVTNETFHDLISPNFPAERASVRIRSNIEALRSFFSNQPGIQLIPPNKTKQQLPSVPDELSPVVGVSIVLRKEETALKSPIRESSPGRKPEVTRGESPTRTKLPPSPKSPNRGKKSKPKTKEKETAAEKPAKVPVKEDKKHAEDDEYEDDFENDKTEENLSSIDEGAHGQQRSKDQGAKKSSPVRPVQTSASPVHNRPQAADHGNSSESTTQHHIAIPPQAHHFTFSIDLRSIKDLESTTLLNVFLRYSYPFFGSAAPILTNPPVEIRKGMEVLLPQSFCAFDFACTVQQLQDTFLRVPLLVEVWHRDKQLSKDVLLGISRLPINDIITAEKNRVASTSGPNGWRQGSAEVRRNWGPISAQLVSQQESLDTYTLAEEWKKRDKEREVLMKKKLTEYAHLEDQLRKTLADLEKREKQLAANEQEVMRLKGDLSREHDRKLQEMKEASRRMKEDCDHQIELEKTKTRELDGLIERYKKELNEAEKKYKGLENDFKIYKEELNSKPEVRLQSEINLLTLEKVELERKLDAVQNPRFITNKQWGRALKELARLKQKEQATAKAELKRQQQELEHMRLRYLAAEEKEVVKSDKKELEDIKNELNRLKQLEEEKGKSSAGNSPREFEALKPELNSSIDEHITRLIEERDTLLRTGVYTTQDKIISELDRQIRECLVQKKTNAL</sequence>